<protein>
    <submittedName>
        <fullName evidence="1">Putative OsmC-like protein</fullName>
    </submittedName>
</protein>
<dbReference type="InterPro" id="IPR052707">
    <property type="entry name" value="OsmC_Ohr_Peroxiredoxin"/>
</dbReference>
<evidence type="ECO:0000313" key="1">
    <source>
        <dbReference type="EMBL" id="BBA97305.1"/>
    </source>
</evidence>
<keyword evidence="2" id="KW-1185">Reference proteome</keyword>
<dbReference type="Gene3D" id="3.30.300.20">
    <property type="match status" value="1"/>
</dbReference>
<accession>A0A7U3UN35</accession>
<dbReference type="PANTHER" id="PTHR42830">
    <property type="entry name" value="OSMOTICALLY INDUCIBLE FAMILY PROTEIN"/>
    <property type="match status" value="1"/>
</dbReference>
<reference evidence="1 2" key="2">
    <citation type="journal article" date="2011" name="J. Antibiot.">
        <title>Furaquinocins I and J: novel polyketide isoprenoid hybrid compounds from Streptomyces reveromyceticus SN-593.</title>
        <authorList>
            <person name="Panthee S."/>
            <person name="Takahashi S."/>
            <person name="Takagi H."/>
            <person name="Nogawa T."/>
            <person name="Oowada E."/>
            <person name="Uramoto M."/>
            <person name="Osada H."/>
        </authorList>
    </citation>
    <scope>NUCLEOTIDE SEQUENCE [LARGE SCALE GENOMIC DNA]</scope>
    <source>
        <strain evidence="1 2">SN-593</strain>
    </source>
</reference>
<dbReference type="InterPro" id="IPR036102">
    <property type="entry name" value="OsmC/Ohrsf"/>
</dbReference>
<organism evidence="1 2">
    <name type="scientific">Actinacidiphila reveromycinica</name>
    <dbReference type="NCBI Taxonomy" id="659352"/>
    <lineage>
        <taxon>Bacteria</taxon>
        <taxon>Bacillati</taxon>
        <taxon>Actinomycetota</taxon>
        <taxon>Actinomycetes</taxon>
        <taxon>Kitasatosporales</taxon>
        <taxon>Streptomycetaceae</taxon>
        <taxon>Actinacidiphila</taxon>
    </lineage>
</organism>
<dbReference type="InterPro" id="IPR015946">
    <property type="entry name" value="KH_dom-like_a/b"/>
</dbReference>
<dbReference type="EMBL" id="AP018365">
    <property type="protein sequence ID" value="BBA97305.1"/>
    <property type="molecule type" value="Genomic_DNA"/>
</dbReference>
<gene>
    <name evidence="1" type="ORF">RVR_2983</name>
</gene>
<dbReference type="InterPro" id="IPR003718">
    <property type="entry name" value="OsmC/Ohr_fam"/>
</dbReference>
<proteinExistence type="predicted"/>
<dbReference type="SUPFAM" id="SSF82784">
    <property type="entry name" value="OsmC-like"/>
    <property type="match status" value="1"/>
</dbReference>
<reference evidence="1 2" key="3">
    <citation type="journal article" date="2011" name="Nat. Chem. Biol.">
        <title>Reveromycin A biosynthesis uses RevG and RevJ for stereospecific spiroacetal formation.</title>
        <authorList>
            <person name="Takahashi S."/>
            <person name="Toyoda A."/>
            <person name="Sekiyama Y."/>
            <person name="Takagi H."/>
            <person name="Nogawa T."/>
            <person name="Uramoto M."/>
            <person name="Suzuki R."/>
            <person name="Koshino H."/>
            <person name="Kumano T."/>
            <person name="Panthee S."/>
            <person name="Dairi T."/>
            <person name="Ishikawa J."/>
            <person name="Ikeda H."/>
            <person name="Sakaki Y."/>
            <person name="Osada H."/>
        </authorList>
    </citation>
    <scope>NUCLEOTIDE SEQUENCE [LARGE SCALE GENOMIC DNA]</scope>
    <source>
        <strain evidence="1 2">SN-593</strain>
    </source>
</reference>
<dbReference type="RefSeq" id="WP_202233614.1">
    <property type="nucleotide sequence ID" value="NZ_AP018365.1"/>
</dbReference>
<dbReference type="Proteomes" id="UP000595703">
    <property type="component" value="Chromosome"/>
</dbReference>
<dbReference type="Pfam" id="PF02566">
    <property type="entry name" value="OsmC"/>
    <property type="match status" value="1"/>
</dbReference>
<dbReference type="KEGG" id="arev:RVR_2983"/>
<evidence type="ECO:0000313" key="2">
    <source>
        <dbReference type="Proteomes" id="UP000595703"/>
    </source>
</evidence>
<name>A0A7U3UN35_9ACTN</name>
<reference evidence="1 2" key="4">
    <citation type="journal article" date="2020" name="Sci. Rep.">
        <title>beta-carboline chemical signals induce reveromycin production through a LuxR family regulator in Streptomyces sp. SN-593.</title>
        <authorList>
            <person name="Panthee S."/>
            <person name="Kito N."/>
            <person name="Hayashi T."/>
            <person name="Shimizu T."/>
            <person name="Ishikawa J."/>
            <person name="Hamamoto H."/>
            <person name="Osada H."/>
            <person name="Takahashi S."/>
        </authorList>
    </citation>
    <scope>NUCLEOTIDE SEQUENCE [LARGE SCALE GENOMIC DNA]</scope>
    <source>
        <strain evidence="1 2">SN-593</strain>
    </source>
</reference>
<dbReference type="AlphaFoldDB" id="A0A7U3UN35"/>
<dbReference type="PANTHER" id="PTHR42830:SF2">
    <property type="entry name" value="OSMC_OHR FAMILY PROTEIN"/>
    <property type="match status" value="1"/>
</dbReference>
<reference evidence="1 2" key="1">
    <citation type="journal article" date="2010" name="J. Bacteriol.">
        <title>Biochemical characterization of a novel indole prenyltransferase from Streptomyces sp. SN-593.</title>
        <authorList>
            <person name="Takahashi S."/>
            <person name="Takagi H."/>
            <person name="Toyoda A."/>
            <person name="Uramoto M."/>
            <person name="Nogawa T."/>
            <person name="Ueki M."/>
            <person name="Sakaki Y."/>
            <person name="Osada H."/>
        </authorList>
    </citation>
    <scope>NUCLEOTIDE SEQUENCE [LARGE SCALE GENOMIC DNA]</scope>
    <source>
        <strain evidence="1 2">SN-593</strain>
    </source>
</reference>
<sequence length="159" mass="17428">MPSARQHIYRTELVWTGNLGTGTDSYRSYRRTHEVTAPGTPVIAGSSDPHFRGDADRWNPEQMLLAALSQCHMLAYLHLCAVNGVVVTGYTDRAEGTMTETADGGGHFTEAVLRPEVEVAAPDMVEKARSLHSRAHELCFIARSVNFPVRHIPSVTTPA</sequence>